<comment type="caution">
    <text evidence="3">The sequence shown here is derived from an EMBL/GenBank/DDBJ whole genome shotgun (WGS) entry which is preliminary data.</text>
</comment>
<sequence length="1183" mass="116084">MATQASINAVQQAYIAYYSRPADPAGLTYWADQLDAAGGSLSAIIKAFSTSAEATAKFGSKAVSEQIEMIYQQAFGRAADADGLNFWRGQIESGAKTLGELALAIIQGASGNDKAIMDNKLDVANYYTGKFADTAAYDAKSSDAAAILTTVTAAASSVTSAKSTADAVAAGTGSAGVPGQTFTLTVGADSITGTDGNDTINANASTLSALDSITGGAGTDTLKIVGVDKDGAAAAINTTAISGLSISGVEVINAVGAAAVTIDSTNFTGLTNLNSTQSVAVTLTAATSTDVSVAGATGAITVDGGKNITVSDATANTGITIGATTVNAGNITVTDTNQGTGNIAVDGGVNVAVTATGGTGTITVGNGGAATDLPTGTVAVTSNHKATAGTDVTQGNITVNGGSTITVTQTSDTSKAAADTTGATLTQGNVTVVAGNATTSVTVAQAKSTAEVVGVTAVAGVTETASVKFSALTAGQTLIMGGLTFTATVDMTAAEAAAAFANLVNGTLPAAGDSQAGASAAKGTYTGIFTGWTSGAVSGDTVVFTSTTANTDVANLANTGTGTATVTTTAGSAATAAKDGVLGVINGTVTIDDNATASITTVSVDGYGNASTIGNTTSLTKLTDLTLANSGSTGTAGETDATMTVDAAGVASLNLTVNNIKGNVSLDGAADSALKTLNLKTTGADSSFALTAAAVETLAISGDKSVNLSTGTFTALKTITVSGTAGATFDADEADTLTSVDTSATTGKVTASINGTLATYTGGAGVDVVTLVTGTALNKAINLGAGDDTLVFGAAVTGSTATLSGGDGVDTLSMSVANADALDATTQTFYTNFERLLLNDAAGSDNNTADTVTIDLEKLGFNYVTTNGTVLDTTTATNSDTLVLDNLANNGTVVIAAAAAGANTKHTVNIKDATTGTADVLNVELTTATSSMNSGVLTAAKVETINLKATDSKLDNNDDGVNDAVETHTLTLTADTATAVNLTGNANLALTLTGSTKVTSIDGSAMTGTLTVTSLNTTSATTIKGGSANDVLTAATGTTADILIGGAGDDTLTANAGLSTLTGGEGNDMFVINVASLNSSSYATITDFTAGDLIKIDGISAFKNTKITQADTAVFQDYANAAINSLAATEAAWFQYAGNTYIVADMGADTATFTNGQDFIVKLTGLIDLSNASFNNTHDTIAL</sequence>
<accession>A0ABV5ZF03</accession>
<feature type="domain" description="DUF4214" evidence="2">
    <location>
        <begin position="65"/>
        <end position="107"/>
    </location>
</feature>
<dbReference type="EMBL" id="JBHLZN010000006">
    <property type="protein sequence ID" value="MFB9887862.1"/>
    <property type="molecule type" value="Genomic_DNA"/>
</dbReference>
<gene>
    <name evidence="3" type="ORF">ACFFLH_15720</name>
</gene>
<dbReference type="Gene3D" id="1.10.3130.20">
    <property type="entry name" value="Phycobilisome linker domain"/>
    <property type="match status" value="1"/>
</dbReference>
<evidence type="ECO:0000313" key="3">
    <source>
        <dbReference type="EMBL" id="MFB9887862.1"/>
    </source>
</evidence>
<dbReference type="Pfam" id="PF00353">
    <property type="entry name" value="HemolysinCabind"/>
    <property type="match status" value="3"/>
</dbReference>
<evidence type="ECO:0000256" key="1">
    <source>
        <dbReference type="ARBA" id="ARBA00022837"/>
    </source>
</evidence>
<dbReference type="Pfam" id="PF13946">
    <property type="entry name" value="DUF4214"/>
    <property type="match status" value="2"/>
</dbReference>
<organism evidence="3 4">
    <name type="scientific">Balneatrix alpica</name>
    <dbReference type="NCBI Taxonomy" id="75684"/>
    <lineage>
        <taxon>Bacteria</taxon>
        <taxon>Pseudomonadati</taxon>
        <taxon>Pseudomonadota</taxon>
        <taxon>Gammaproteobacteria</taxon>
        <taxon>Oceanospirillales</taxon>
        <taxon>Balneatrichaceae</taxon>
        <taxon>Balneatrix</taxon>
    </lineage>
</organism>
<dbReference type="Gene3D" id="2.150.10.10">
    <property type="entry name" value="Serralysin-like metalloprotease, C-terminal"/>
    <property type="match status" value="1"/>
</dbReference>
<evidence type="ECO:0000313" key="4">
    <source>
        <dbReference type="Proteomes" id="UP001589628"/>
    </source>
</evidence>
<reference evidence="3 4" key="1">
    <citation type="submission" date="2024-09" db="EMBL/GenBank/DDBJ databases">
        <authorList>
            <person name="Sun Q."/>
            <person name="Mori K."/>
        </authorList>
    </citation>
    <scope>NUCLEOTIDE SEQUENCE [LARGE SCALE GENOMIC DNA]</scope>
    <source>
        <strain evidence="3 4">ATCC 51285</strain>
    </source>
</reference>
<dbReference type="InterPro" id="IPR011049">
    <property type="entry name" value="Serralysin-like_metalloprot_C"/>
</dbReference>
<dbReference type="InterPro" id="IPR001343">
    <property type="entry name" value="Hemolysn_Ca-bd"/>
</dbReference>
<dbReference type="RefSeq" id="WP_027312537.1">
    <property type="nucleotide sequence ID" value="NZ_JBHLZN010000006.1"/>
</dbReference>
<proteinExistence type="predicted"/>
<dbReference type="InterPro" id="IPR025282">
    <property type="entry name" value="DUF4214"/>
</dbReference>
<feature type="domain" description="DUF4214" evidence="2">
    <location>
        <begin position="10"/>
        <end position="58"/>
    </location>
</feature>
<name>A0ABV5ZF03_9GAMM</name>
<keyword evidence="4" id="KW-1185">Reference proteome</keyword>
<dbReference type="Proteomes" id="UP001589628">
    <property type="component" value="Unassembled WGS sequence"/>
</dbReference>
<dbReference type="SUPFAM" id="SSF51120">
    <property type="entry name" value="beta-Roll"/>
    <property type="match status" value="1"/>
</dbReference>
<dbReference type="PRINTS" id="PR00313">
    <property type="entry name" value="CABNDNGRPT"/>
</dbReference>
<dbReference type="InterPro" id="IPR038255">
    <property type="entry name" value="PBS_linker_sf"/>
</dbReference>
<evidence type="ECO:0000259" key="2">
    <source>
        <dbReference type="Pfam" id="PF13946"/>
    </source>
</evidence>
<keyword evidence="1" id="KW-0106">Calcium</keyword>
<protein>
    <submittedName>
        <fullName evidence="3">Beta strand repeat-containing protein</fullName>
    </submittedName>
</protein>